<dbReference type="Gene3D" id="3.40.50.1820">
    <property type="entry name" value="alpha/beta hydrolase"/>
    <property type="match status" value="1"/>
</dbReference>
<dbReference type="InterPro" id="IPR050266">
    <property type="entry name" value="AB_hydrolase_sf"/>
</dbReference>
<dbReference type="STRING" id="709986.Deima_0689"/>
<dbReference type="AlphaFoldDB" id="E8U5K6"/>
<dbReference type="InterPro" id="IPR029058">
    <property type="entry name" value="AB_hydrolase_fold"/>
</dbReference>
<dbReference type="InterPro" id="IPR000073">
    <property type="entry name" value="AB_hydrolase_1"/>
</dbReference>
<sequence length="261" mass="26679">MGLFFREGGVAGGPAVVFLHGAAVSGWMWADVLGAFPGMRTFAPDLPGLGGSGAQGPFRVAGAADAVAAFIRAQVPEGAAHVVGHSLGGAVAARLLAAHPEVVRSAVLIGVTARPVPFERAFVGASLQVGGWVRRRRVLAVQARLLGVPEAFREVFVREQLGLTAEALRAVLEEGVAFRVPGGPGPGVPTLVLVGAREGALNVRSAQDLVAWVPGARGAVVPGGDHAWLGRRPDLLVGALRAWWGGAALPGDLRPLPAGAR</sequence>
<dbReference type="eggNOG" id="COG2267">
    <property type="taxonomic scope" value="Bacteria"/>
</dbReference>
<dbReference type="PRINTS" id="PR00111">
    <property type="entry name" value="ABHYDROLASE"/>
</dbReference>
<name>E8U5K6_DEIML</name>
<gene>
    <name evidence="3" type="ordered locus">Deima_0689</name>
</gene>
<dbReference type="GO" id="GO:0016787">
    <property type="term" value="F:hydrolase activity"/>
    <property type="evidence" value="ECO:0007669"/>
    <property type="project" value="UniProtKB-KW"/>
</dbReference>
<keyword evidence="4" id="KW-1185">Reference proteome</keyword>
<proteinExistence type="predicted"/>
<dbReference type="PANTHER" id="PTHR43798:SF31">
    <property type="entry name" value="AB HYDROLASE SUPERFAMILY PROTEIN YCLE"/>
    <property type="match status" value="1"/>
</dbReference>
<dbReference type="OrthoDB" id="1643507at2"/>
<dbReference type="Proteomes" id="UP000008635">
    <property type="component" value="Chromosome"/>
</dbReference>
<organism evidence="3 4">
    <name type="scientific">Deinococcus maricopensis (strain DSM 21211 / LMG 22137 / NRRL B-23946 / LB-34)</name>
    <dbReference type="NCBI Taxonomy" id="709986"/>
    <lineage>
        <taxon>Bacteria</taxon>
        <taxon>Thermotogati</taxon>
        <taxon>Deinococcota</taxon>
        <taxon>Deinococci</taxon>
        <taxon>Deinococcales</taxon>
        <taxon>Deinococcaceae</taxon>
        <taxon>Deinococcus</taxon>
    </lineage>
</organism>
<evidence type="ECO:0000259" key="2">
    <source>
        <dbReference type="Pfam" id="PF00561"/>
    </source>
</evidence>
<reference evidence="3 4" key="1">
    <citation type="journal article" date="2011" name="Stand. Genomic Sci.">
        <title>Complete genome sequence of Deinococcus maricopensis type strain (LB-34).</title>
        <authorList>
            <person name="Pukall R."/>
            <person name="Zeytun A."/>
            <person name="Lucas S."/>
            <person name="Lapidus A."/>
            <person name="Hammon N."/>
            <person name="Deshpande S."/>
            <person name="Nolan M."/>
            <person name="Cheng J.F."/>
            <person name="Pitluck S."/>
            <person name="Liolios K."/>
            <person name="Pagani I."/>
            <person name="Mikhailova N."/>
            <person name="Ivanova N."/>
            <person name="Mavromatis K."/>
            <person name="Pati A."/>
            <person name="Tapia R."/>
            <person name="Han C."/>
            <person name="Goodwin L."/>
            <person name="Chen A."/>
            <person name="Palaniappan K."/>
            <person name="Land M."/>
            <person name="Hauser L."/>
            <person name="Chang Y.J."/>
            <person name="Jeffries C.D."/>
            <person name="Brambilla E.M."/>
            <person name="Rohde M."/>
            <person name="Goker M."/>
            <person name="Detter J.C."/>
            <person name="Woyke T."/>
            <person name="Bristow J."/>
            <person name="Eisen J.A."/>
            <person name="Markowitz V."/>
            <person name="Hugenholtz P."/>
            <person name="Kyrpides N.C."/>
            <person name="Klenk H.P."/>
        </authorList>
    </citation>
    <scope>NUCLEOTIDE SEQUENCE [LARGE SCALE GENOMIC DNA]</scope>
    <source>
        <strain evidence="4">DSM 21211 / LMG 22137 / NRRL B-23946 / LB-34</strain>
    </source>
</reference>
<dbReference type="EMBL" id="CP002454">
    <property type="protein sequence ID" value="ADV66345.1"/>
    <property type="molecule type" value="Genomic_DNA"/>
</dbReference>
<evidence type="ECO:0000256" key="1">
    <source>
        <dbReference type="ARBA" id="ARBA00022801"/>
    </source>
</evidence>
<protein>
    <submittedName>
        <fullName evidence="3">Alpha/beta hydrolase fold protein</fullName>
    </submittedName>
</protein>
<evidence type="ECO:0000313" key="4">
    <source>
        <dbReference type="Proteomes" id="UP000008635"/>
    </source>
</evidence>
<feature type="domain" description="AB hydrolase-1" evidence="2">
    <location>
        <begin position="14"/>
        <end position="135"/>
    </location>
</feature>
<keyword evidence="1 3" id="KW-0378">Hydrolase</keyword>
<accession>E8U5K6</accession>
<dbReference type="GO" id="GO:0016020">
    <property type="term" value="C:membrane"/>
    <property type="evidence" value="ECO:0007669"/>
    <property type="project" value="TreeGrafter"/>
</dbReference>
<dbReference type="RefSeq" id="WP_013555850.1">
    <property type="nucleotide sequence ID" value="NC_014958.1"/>
</dbReference>
<dbReference type="Pfam" id="PF00561">
    <property type="entry name" value="Abhydrolase_1"/>
    <property type="match status" value="1"/>
</dbReference>
<dbReference type="KEGG" id="dmr:Deima_0689"/>
<evidence type="ECO:0000313" key="3">
    <source>
        <dbReference type="EMBL" id="ADV66345.1"/>
    </source>
</evidence>
<dbReference type="HOGENOM" id="CLU_020336_44_0_0"/>
<dbReference type="PANTHER" id="PTHR43798">
    <property type="entry name" value="MONOACYLGLYCEROL LIPASE"/>
    <property type="match status" value="1"/>
</dbReference>
<reference evidence="4" key="2">
    <citation type="submission" date="2011-01" db="EMBL/GenBank/DDBJ databases">
        <title>The complete genome of Deinococcus maricopensis DSM 21211.</title>
        <authorList>
            <consortium name="US DOE Joint Genome Institute (JGI-PGF)"/>
            <person name="Lucas S."/>
            <person name="Copeland A."/>
            <person name="Lapidus A."/>
            <person name="Goodwin L."/>
            <person name="Pitluck S."/>
            <person name="Kyrpides N."/>
            <person name="Mavromatis K."/>
            <person name="Pagani I."/>
            <person name="Ivanova N."/>
            <person name="Ovchinnikova G."/>
            <person name="Zeytun A."/>
            <person name="Detter J.C."/>
            <person name="Han C."/>
            <person name="Land M."/>
            <person name="Hauser L."/>
            <person name="Markowitz V."/>
            <person name="Cheng J.-F."/>
            <person name="Hugenholtz P."/>
            <person name="Woyke T."/>
            <person name="Wu D."/>
            <person name="Pukall R."/>
            <person name="Gehrich-Schroeter G."/>
            <person name="Brambilla E."/>
            <person name="Klenk H.-P."/>
            <person name="Eisen J.A."/>
        </authorList>
    </citation>
    <scope>NUCLEOTIDE SEQUENCE [LARGE SCALE GENOMIC DNA]</scope>
    <source>
        <strain evidence="4">DSM 21211 / LMG 22137 / NRRL B-23946 / LB-34</strain>
    </source>
</reference>
<dbReference type="SUPFAM" id="SSF53474">
    <property type="entry name" value="alpha/beta-Hydrolases"/>
    <property type="match status" value="1"/>
</dbReference>